<reference evidence="2 3" key="1">
    <citation type="journal article" date="2019" name="Sci. Rep.">
        <title>Orb-weaving spider Araneus ventricosus genome elucidates the spidroin gene catalogue.</title>
        <authorList>
            <person name="Kono N."/>
            <person name="Nakamura H."/>
            <person name="Ohtoshi R."/>
            <person name="Moran D.A.P."/>
            <person name="Shinohara A."/>
            <person name="Yoshida Y."/>
            <person name="Fujiwara M."/>
            <person name="Mori M."/>
            <person name="Tomita M."/>
            <person name="Arakawa K."/>
        </authorList>
    </citation>
    <scope>NUCLEOTIDE SEQUENCE [LARGE SCALE GENOMIC DNA]</scope>
</reference>
<name>A0A4Y2BDK2_ARAVE</name>
<comment type="caution">
    <text evidence="2">The sequence shown here is derived from an EMBL/GenBank/DDBJ whole genome shotgun (WGS) entry which is preliminary data.</text>
</comment>
<evidence type="ECO:0000313" key="3">
    <source>
        <dbReference type="Proteomes" id="UP000499080"/>
    </source>
</evidence>
<dbReference type="Proteomes" id="UP000499080">
    <property type="component" value="Unassembled WGS sequence"/>
</dbReference>
<proteinExistence type="predicted"/>
<dbReference type="AlphaFoldDB" id="A0A4Y2BDK2"/>
<evidence type="ECO:0000256" key="1">
    <source>
        <dbReference type="SAM" id="MobiDB-lite"/>
    </source>
</evidence>
<accession>A0A4Y2BDK2</accession>
<organism evidence="2 3">
    <name type="scientific">Araneus ventricosus</name>
    <name type="common">Orbweaver spider</name>
    <name type="synonym">Epeira ventricosa</name>
    <dbReference type="NCBI Taxonomy" id="182803"/>
    <lineage>
        <taxon>Eukaryota</taxon>
        <taxon>Metazoa</taxon>
        <taxon>Ecdysozoa</taxon>
        <taxon>Arthropoda</taxon>
        <taxon>Chelicerata</taxon>
        <taxon>Arachnida</taxon>
        <taxon>Araneae</taxon>
        <taxon>Araneomorphae</taxon>
        <taxon>Entelegynae</taxon>
        <taxon>Araneoidea</taxon>
        <taxon>Araneidae</taxon>
        <taxon>Araneus</taxon>
    </lineage>
</organism>
<dbReference type="EMBL" id="BGPR01000071">
    <property type="protein sequence ID" value="GBL90382.1"/>
    <property type="molecule type" value="Genomic_DNA"/>
</dbReference>
<evidence type="ECO:0000313" key="2">
    <source>
        <dbReference type="EMBL" id="GBL90382.1"/>
    </source>
</evidence>
<feature type="region of interest" description="Disordered" evidence="1">
    <location>
        <begin position="34"/>
        <end position="58"/>
    </location>
</feature>
<sequence>MSIVIEKFGNPMSFVSHLAHSVIKLKCDPEEGERCSHLGEGGEGVGVRPRRGAPFGKRDREEAKIAVTIGGALESP</sequence>
<protein>
    <submittedName>
        <fullName evidence="2">Uncharacterized protein</fullName>
    </submittedName>
</protein>
<gene>
    <name evidence="2" type="ORF">AVEN_178822_1</name>
</gene>
<keyword evidence="3" id="KW-1185">Reference proteome</keyword>